<dbReference type="GO" id="GO:0019706">
    <property type="term" value="F:protein-cysteine S-palmitoyltransferase activity"/>
    <property type="evidence" value="ECO:0007669"/>
    <property type="project" value="UniProtKB-EC"/>
</dbReference>
<dbReference type="SMART" id="SM00248">
    <property type="entry name" value="ANK"/>
    <property type="match status" value="7"/>
</dbReference>
<evidence type="ECO:0000256" key="11">
    <source>
        <dbReference type="PROSITE-ProRule" id="PRU00023"/>
    </source>
</evidence>
<dbReference type="Gene3D" id="1.25.40.20">
    <property type="entry name" value="Ankyrin repeat-containing domain"/>
    <property type="match status" value="2"/>
</dbReference>
<evidence type="ECO:0000259" key="13">
    <source>
        <dbReference type="Pfam" id="PF01529"/>
    </source>
</evidence>
<comment type="similarity">
    <text evidence="2">Belongs to the DHHC palmitoyltransferase family. AKR/ZDHHC17 subfamily.</text>
</comment>
<accession>A0A1Y2BU89</accession>
<dbReference type="EMBL" id="MCOG01000137">
    <property type="protein sequence ID" value="ORY38303.1"/>
    <property type="molecule type" value="Genomic_DNA"/>
</dbReference>
<feature type="transmembrane region" description="Helical" evidence="12">
    <location>
        <begin position="521"/>
        <end position="545"/>
    </location>
</feature>
<feature type="transmembrane region" description="Helical" evidence="12">
    <location>
        <begin position="650"/>
        <end position="670"/>
    </location>
</feature>
<feature type="transmembrane region" description="Helical" evidence="12">
    <location>
        <begin position="551"/>
        <end position="571"/>
    </location>
</feature>
<dbReference type="InterPro" id="IPR002110">
    <property type="entry name" value="Ankyrin_rpt"/>
</dbReference>
<dbReference type="PROSITE" id="PS50297">
    <property type="entry name" value="ANK_REP_REGION"/>
    <property type="match status" value="1"/>
</dbReference>
<dbReference type="PANTHER" id="PTHR24161">
    <property type="entry name" value="ANK_REP_REGION DOMAIN-CONTAINING PROTEIN-RELATED"/>
    <property type="match status" value="1"/>
</dbReference>
<evidence type="ECO:0000256" key="12">
    <source>
        <dbReference type="RuleBase" id="RU079119"/>
    </source>
</evidence>
<evidence type="ECO:0000256" key="8">
    <source>
        <dbReference type="ARBA" id="ARBA00023139"/>
    </source>
</evidence>
<dbReference type="InterPro" id="IPR036770">
    <property type="entry name" value="Ankyrin_rpt-contain_sf"/>
</dbReference>
<evidence type="ECO:0000313" key="14">
    <source>
        <dbReference type="EMBL" id="ORY38303.1"/>
    </source>
</evidence>
<comment type="subcellular location">
    <subcellularLocation>
        <location evidence="1">Membrane</location>
        <topology evidence="1">Multi-pass membrane protein</topology>
    </subcellularLocation>
</comment>
<evidence type="ECO:0000256" key="9">
    <source>
        <dbReference type="ARBA" id="ARBA00023288"/>
    </source>
</evidence>
<dbReference type="PROSITE" id="PS50216">
    <property type="entry name" value="DHHC"/>
    <property type="match status" value="1"/>
</dbReference>
<dbReference type="Proteomes" id="UP000193920">
    <property type="component" value="Unassembled WGS sequence"/>
</dbReference>
<proteinExistence type="inferred from homology"/>
<gene>
    <name evidence="14" type="ORF">LY90DRAFT_49147</name>
</gene>
<evidence type="ECO:0000256" key="1">
    <source>
        <dbReference type="ARBA" id="ARBA00004141"/>
    </source>
</evidence>
<evidence type="ECO:0000313" key="15">
    <source>
        <dbReference type="Proteomes" id="UP000193920"/>
    </source>
</evidence>
<feature type="transmembrane region" description="Helical" evidence="12">
    <location>
        <begin position="491"/>
        <end position="509"/>
    </location>
</feature>
<dbReference type="Pfam" id="PF01529">
    <property type="entry name" value="DHHC"/>
    <property type="match status" value="1"/>
</dbReference>
<dbReference type="GO" id="GO:0016020">
    <property type="term" value="C:membrane"/>
    <property type="evidence" value="ECO:0007669"/>
    <property type="project" value="UniProtKB-SubCell"/>
</dbReference>
<comment type="catalytic activity">
    <reaction evidence="10 12">
        <text>L-cysteinyl-[protein] + hexadecanoyl-CoA = S-hexadecanoyl-L-cysteinyl-[protein] + CoA</text>
        <dbReference type="Rhea" id="RHEA:36683"/>
        <dbReference type="Rhea" id="RHEA-COMP:10131"/>
        <dbReference type="Rhea" id="RHEA-COMP:11032"/>
        <dbReference type="ChEBI" id="CHEBI:29950"/>
        <dbReference type="ChEBI" id="CHEBI:57287"/>
        <dbReference type="ChEBI" id="CHEBI:57379"/>
        <dbReference type="ChEBI" id="CHEBI:74151"/>
        <dbReference type="EC" id="2.3.1.225"/>
    </reaction>
</comment>
<dbReference type="PROSITE" id="PS50088">
    <property type="entry name" value="ANK_REPEAT"/>
    <property type="match status" value="1"/>
</dbReference>
<dbReference type="InterPro" id="IPR001594">
    <property type="entry name" value="Palmitoyltrfase_DHHC"/>
</dbReference>
<evidence type="ECO:0000256" key="3">
    <source>
        <dbReference type="ARBA" id="ARBA00022692"/>
    </source>
</evidence>
<reference evidence="14 15" key="1">
    <citation type="submission" date="2016-08" db="EMBL/GenBank/DDBJ databases">
        <title>A Parts List for Fungal Cellulosomes Revealed by Comparative Genomics.</title>
        <authorList>
            <consortium name="DOE Joint Genome Institute"/>
            <person name="Haitjema C.H."/>
            <person name="Gilmore S.P."/>
            <person name="Henske J.K."/>
            <person name="Solomon K.V."/>
            <person name="De Groot R."/>
            <person name="Kuo A."/>
            <person name="Mondo S.J."/>
            <person name="Salamov A.A."/>
            <person name="Labutti K."/>
            <person name="Zhao Z."/>
            <person name="Chiniquy J."/>
            <person name="Barry K."/>
            <person name="Brewer H.M."/>
            <person name="Purvine S.O."/>
            <person name="Wright A.T."/>
            <person name="Boxma B."/>
            <person name="Van Alen T."/>
            <person name="Hackstein J.H."/>
            <person name="Baker S.E."/>
            <person name="Grigoriev I.V."/>
            <person name="O'Malley M.A."/>
        </authorList>
    </citation>
    <scope>NUCLEOTIDE SEQUENCE [LARGE SCALE GENOMIC DNA]</scope>
    <source>
        <strain evidence="14 15">G1</strain>
    </source>
</reference>
<sequence length="859" mass="99115">MTSTNKTNNKIVIDNSCLSDASDKTFIFNNKGKKKVKHYNYNNMSMKDNIYHQHEFISKDIPSDEEDNNILSPYSKESFDTPMLELTTEKNNVDTENTNIVNISNENDDIENQELKRNFYFKNNKTMNSSSTQINNKVEELSNNSSSKSINTIVNSHSNSRVFIENSKTRNMLFKLNFDNVKRSPANDYDNLFSACRRGDLGAVIYFVENCKLNNLSKTVLTEKDVINKRETESMLYINGEKKCVEGYTVLQNAIFGENMDVIKYLLSRPTLDINQKSGVKPSRSNGTTALHTASIHGHVNILSLLLQCGADPTIVDCEGLDVVGLAIKNGNISIVQYLETQLTIHYQNSNYVYLSVMDGYIVMLNFLLKRGCPTSYIDPNTGKTALHISAERGFFEICKLLVYQDRSLIHQKDFNGKTPLDLAIANSKKKNDFRTDYWKNIVTFLVKVEKNNIKDINTLWHITFKRYLFLFFAPLLIAGLWFVITFSLPYVGIIISTSICYYIHNNIYQNLIVNSNTSNPYVMMYTFVAIAYNLFMTSILIIPYSEEDTIFNIFNVFIMVTVLILFLHCVNSDPGYLTKEYSMENAEYKNLSSLVFNGGEIKKYCYTCELMKPKKSKVKHCKICNRCVCRFDHHCSFINNCVGAGNHKAFIYLLIFSLATLGTTLFRIVGTTIKYYQNNGFIDYSIRLYYKLFSKNWTFYSSSLLLVILDLAIFILLSMLAYQQFKQIAKGITYNDFIKSARERLIKGEVENTENKSHHSLRHIIRKSSIDLRNTSNSFFDSTNDLMKFKYSNLKNKKSSLKNKKMIIFISNLKLYTVDRLSKYTFVRSITNIAKFMFKRNIFDDLYKIKKNDINSEV</sequence>
<dbReference type="PANTHER" id="PTHR24161:SF124">
    <property type="entry name" value="TRANSIENT RECEPTOR POTENTIAL CHANNEL PYREXIA"/>
    <property type="match status" value="1"/>
</dbReference>
<dbReference type="AlphaFoldDB" id="A0A1Y2BU89"/>
<keyword evidence="4" id="KW-0677">Repeat</keyword>
<name>A0A1Y2BU89_9FUNG</name>
<protein>
    <recommendedName>
        <fullName evidence="12">Palmitoyltransferase</fullName>
        <ecNumber evidence="12">2.3.1.225</ecNumber>
    </recommendedName>
</protein>
<organism evidence="14 15">
    <name type="scientific">Neocallimastix californiae</name>
    <dbReference type="NCBI Taxonomy" id="1754190"/>
    <lineage>
        <taxon>Eukaryota</taxon>
        <taxon>Fungi</taxon>
        <taxon>Fungi incertae sedis</taxon>
        <taxon>Chytridiomycota</taxon>
        <taxon>Chytridiomycota incertae sedis</taxon>
        <taxon>Neocallimastigomycetes</taxon>
        <taxon>Neocallimastigales</taxon>
        <taxon>Neocallimastigaceae</taxon>
        <taxon>Neocallimastix</taxon>
    </lineage>
</organism>
<keyword evidence="12" id="KW-0808">Transferase</keyword>
<dbReference type="EC" id="2.3.1.225" evidence="12"/>
<keyword evidence="6 11" id="KW-0040">ANK repeat</keyword>
<evidence type="ECO:0000256" key="10">
    <source>
        <dbReference type="ARBA" id="ARBA00048048"/>
    </source>
</evidence>
<keyword evidence="7 12" id="KW-0472">Membrane</keyword>
<keyword evidence="8" id="KW-0564">Palmitate</keyword>
<keyword evidence="3 12" id="KW-0812">Transmembrane</keyword>
<feature type="transmembrane region" description="Helical" evidence="12">
    <location>
        <begin position="698"/>
        <end position="723"/>
    </location>
</feature>
<dbReference type="SUPFAM" id="SSF48403">
    <property type="entry name" value="Ankyrin repeat"/>
    <property type="match status" value="1"/>
</dbReference>
<keyword evidence="9" id="KW-0449">Lipoprotein</keyword>
<evidence type="ECO:0000256" key="6">
    <source>
        <dbReference type="ARBA" id="ARBA00023043"/>
    </source>
</evidence>
<keyword evidence="12" id="KW-0012">Acyltransferase</keyword>
<comment type="domain">
    <text evidence="12">The DHHC domain is required for palmitoyltransferase activity.</text>
</comment>
<dbReference type="Pfam" id="PF12796">
    <property type="entry name" value="Ank_2"/>
    <property type="match status" value="2"/>
</dbReference>
<evidence type="ECO:0000256" key="4">
    <source>
        <dbReference type="ARBA" id="ARBA00022737"/>
    </source>
</evidence>
<dbReference type="OrthoDB" id="6781668at2759"/>
<keyword evidence="5 12" id="KW-1133">Transmembrane helix</keyword>
<evidence type="ECO:0000256" key="2">
    <source>
        <dbReference type="ARBA" id="ARBA00010104"/>
    </source>
</evidence>
<keyword evidence="15" id="KW-1185">Reference proteome</keyword>
<feature type="domain" description="Palmitoyltransferase DHHC" evidence="13">
    <location>
        <begin position="603"/>
        <end position="741"/>
    </location>
</feature>
<feature type="repeat" description="ANK" evidence="11">
    <location>
        <begin position="286"/>
        <end position="318"/>
    </location>
</feature>
<evidence type="ECO:0000256" key="5">
    <source>
        <dbReference type="ARBA" id="ARBA00022989"/>
    </source>
</evidence>
<evidence type="ECO:0000256" key="7">
    <source>
        <dbReference type="ARBA" id="ARBA00023136"/>
    </source>
</evidence>
<comment type="caution">
    <text evidence="14">The sequence shown here is derived from an EMBL/GenBank/DDBJ whole genome shotgun (WGS) entry which is preliminary data.</text>
</comment>